<accession>A0A0V0GII0</accession>
<reference evidence="1" key="1">
    <citation type="submission" date="2015-12" db="EMBL/GenBank/DDBJ databases">
        <title>Gene expression during late stages of embryo sac development: a critical building block for successful pollen-pistil interactions.</title>
        <authorList>
            <person name="Liu Y."/>
            <person name="Joly V."/>
            <person name="Sabar M."/>
            <person name="Matton D.P."/>
        </authorList>
    </citation>
    <scope>NUCLEOTIDE SEQUENCE</scope>
</reference>
<name>A0A0V0GII0_SOLCH</name>
<dbReference type="AlphaFoldDB" id="A0A0V0GII0"/>
<protein>
    <submittedName>
        <fullName evidence="1">Putative ovule protein</fullName>
    </submittedName>
</protein>
<sequence>MLGLNLLTTQAMRYIIRNISPHAAPPVVLSQVPIHLSCARMNRIFGVMGLGKNHLNQTPNSWNTKSITKS</sequence>
<organism evidence="1">
    <name type="scientific">Solanum chacoense</name>
    <name type="common">Chaco potato</name>
    <dbReference type="NCBI Taxonomy" id="4108"/>
    <lineage>
        <taxon>Eukaryota</taxon>
        <taxon>Viridiplantae</taxon>
        <taxon>Streptophyta</taxon>
        <taxon>Embryophyta</taxon>
        <taxon>Tracheophyta</taxon>
        <taxon>Spermatophyta</taxon>
        <taxon>Magnoliopsida</taxon>
        <taxon>eudicotyledons</taxon>
        <taxon>Gunneridae</taxon>
        <taxon>Pentapetalae</taxon>
        <taxon>asterids</taxon>
        <taxon>lamiids</taxon>
        <taxon>Solanales</taxon>
        <taxon>Solanaceae</taxon>
        <taxon>Solanoideae</taxon>
        <taxon>Solaneae</taxon>
        <taxon>Solanum</taxon>
    </lineage>
</organism>
<dbReference type="EMBL" id="GEDG01038530">
    <property type="protein sequence ID" value="JAP07543.1"/>
    <property type="molecule type" value="Transcribed_RNA"/>
</dbReference>
<proteinExistence type="predicted"/>
<evidence type="ECO:0000313" key="1">
    <source>
        <dbReference type="EMBL" id="JAP07543.1"/>
    </source>
</evidence>